<feature type="transmembrane region" description="Helical" evidence="6">
    <location>
        <begin position="718"/>
        <end position="741"/>
    </location>
</feature>
<keyword evidence="2" id="KW-1003">Cell membrane</keyword>
<gene>
    <name evidence="9" type="ORF">PROAA_1760002</name>
</gene>
<keyword evidence="10" id="KW-1185">Reference proteome</keyword>
<feature type="transmembrane region" description="Helical" evidence="6">
    <location>
        <begin position="478"/>
        <end position="498"/>
    </location>
</feature>
<dbReference type="Proteomes" id="UP000199600">
    <property type="component" value="Unassembled WGS sequence"/>
</dbReference>
<feature type="transmembrane region" description="Helical" evidence="6">
    <location>
        <begin position="303"/>
        <end position="334"/>
    </location>
</feature>
<keyword evidence="3 6" id="KW-0812">Transmembrane</keyword>
<organism evidence="9 10">
    <name type="scientific">Candidatus Propionivibrio aalborgensis</name>
    <dbReference type="NCBI Taxonomy" id="1860101"/>
    <lineage>
        <taxon>Bacteria</taxon>
        <taxon>Pseudomonadati</taxon>
        <taxon>Pseudomonadota</taxon>
        <taxon>Betaproteobacteria</taxon>
        <taxon>Rhodocyclales</taxon>
        <taxon>Rhodocyclaceae</taxon>
        <taxon>Propionivibrio</taxon>
    </lineage>
</organism>
<feature type="domain" description="MacB-like periplasmic core" evidence="8">
    <location>
        <begin position="22"/>
        <end position="231"/>
    </location>
</feature>
<dbReference type="Pfam" id="PF12704">
    <property type="entry name" value="MacB_PCD"/>
    <property type="match status" value="1"/>
</dbReference>
<sequence>MSMLAFSLRMLRRDLRAGELHLLVAALVVAVAALTAVGFFADRVRQSLEREANQLLGADLLLTSDHLWPPNLAADARGRGLAVVETRTFPSMVTLGEGDSLRAHLAEIKAVSEGYPLRGSLRIAPGRNVADSPASGIPQAGTIWIDERLASSLSAKVGDTISVGMLALRVAAILTLEPDRGLNFFSVAPRLLLNIADLEATGLIQPGSRITYRLLLAGEATSVTAFRSQVETSLQRGERIEDAQNGRPEIRTALNRAQTFLGLSALLTVVLAAVAIALASRRYMQRHLDPCAVMRCLGATQGFLLGVFLGQFAWLGLFSAVLGCVIGYLAHFVLHAWLAQLLATPLPLPGLLPALQGSVIGVLLLFGFSAPPLIQLKRVSTLRVLRREFSSGSIPPSRLLAGYAVGFAALAGLMFWIAGEVRLGAYVVGGFSVAMLLFALVSRVVIRFAALLRGGARPGARQGGIGWRYGLASLERHHAASVVQIVALALAFMALLLLTVTRNDILDAWRQALPPEAPNRFVVNIQPDQLDSVQGAFAEDQLSAEFSPMVRGRLARVNDVEVGPSSYDDERAKRLIDREFNLSYRMDLPEGNEVTAGRWFSEADEGRGAASVEVGLAATLGLKPGDRLEFVIAGEQVTMQVIGLRKLNWDSMRVNFFVLTPPAVLKPYPASWITSFYLAPEKADFVNRLIAEFPNLTVVDVAAILQQLQSVMNRVAQAVQFIFLFTLMAGIIVLYAALASATDERRYELAVMRALGARREQLRAAFLAEFATIGGLAGLIASLGAIAVGQLLAEMVFKFEVAIDISLPFAAMICGAGLVTGAGWFAASRLMNVPPFEALRSGG</sequence>
<evidence type="ECO:0000256" key="6">
    <source>
        <dbReference type="SAM" id="Phobius"/>
    </source>
</evidence>
<feature type="transmembrane region" description="Helical" evidence="6">
    <location>
        <begin position="354"/>
        <end position="376"/>
    </location>
</feature>
<feature type="transmembrane region" description="Helical" evidence="6">
    <location>
        <begin position="423"/>
        <end position="446"/>
    </location>
</feature>
<evidence type="ECO:0000259" key="7">
    <source>
        <dbReference type="Pfam" id="PF02687"/>
    </source>
</evidence>
<evidence type="ECO:0000256" key="3">
    <source>
        <dbReference type="ARBA" id="ARBA00022692"/>
    </source>
</evidence>
<protein>
    <recommendedName>
        <fullName evidence="11">ABC3 transporter permease protein domain-containing protein</fullName>
    </recommendedName>
</protein>
<evidence type="ECO:0000313" key="9">
    <source>
        <dbReference type="EMBL" id="SBT06114.1"/>
    </source>
</evidence>
<dbReference type="InterPro" id="IPR025857">
    <property type="entry name" value="MacB_PCD"/>
</dbReference>
<dbReference type="EMBL" id="FLQY01000086">
    <property type="protein sequence ID" value="SBT06114.1"/>
    <property type="molecule type" value="Genomic_DNA"/>
</dbReference>
<feature type="transmembrane region" description="Helical" evidence="6">
    <location>
        <begin position="397"/>
        <end position="417"/>
    </location>
</feature>
<accession>A0A1A8XLR5</accession>
<evidence type="ECO:0008006" key="11">
    <source>
        <dbReference type="Google" id="ProtNLM"/>
    </source>
</evidence>
<dbReference type="PANTHER" id="PTHR30287:SF1">
    <property type="entry name" value="INNER MEMBRANE PROTEIN"/>
    <property type="match status" value="1"/>
</dbReference>
<evidence type="ECO:0000256" key="2">
    <source>
        <dbReference type="ARBA" id="ARBA00022475"/>
    </source>
</evidence>
<feature type="transmembrane region" description="Helical" evidence="6">
    <location>
        <begin position="260"/>
        <end position="279"/>
    </location>
</feature>
<dbReference type="InterPro" id="IPR038766">
    <property type="entry name" value="Membrane_comp_ABC_pdt"/>
</dbReference>
<evidence type="ECO:0000256" key="4">
    <source>
        <dbReference type="ARBA" id="ARBA00022989"/>
    </source>
</evidence>
<feature type="transmembrane region" description="Helical" evidence="6">
    <location>
        <begin position="805"/>
        <end position="827"/>
    </location>
</feature>
<dbReference type="GO" id="GO:0005886">
    <property type="term" value="C:plasma membrane"/>
    <property type="evidence" value="ECO:0007669"/>
    <property type="project" value="UniProtKB-SubCell"/>
</dbReference>
<feature type="transmembrane region" description="Helical" evidence="6">
    <location>
        <begin position="762"/>
        <end position="793"/>
    </location>
</feature>
<evidence type="ECO:0000313" key="10">
    <source>
        <dbReference type="Proteomes" id="UP000199600"/>
    </source>
</evidence>
<evidence type="ECO:0000259" key="8">
    <source>
        <dbReference type="Pfam" id="PF12704"/>
    </source>
</evidence>
<evidence type="ECO:0000256" key="1">
    <source>
        <dbReference type="ARBA" id="ARBA00004651"/>
    </source>
</evidence>
<reference evidence="9 10" key="1">
    <citation type="submission" date="2016-06" db="EMBL/GenBank/DDBJ databases">
        <authorList>
            <person name="Kjaerup R.B."/>
            <person name="Dalgaard T.S."/>
            <person name="Juul-Madsen H.R."/>
        </authorList>
    </citation>
    <scope>NUCLEOTIDE SEQUENCE [LARGE SCALE GENOMIC DNA]</scope>
    <source>
        <strain evidence="9">2</strain>
    </source>
</reference>
<dbReference type="AlphaFoldDB" id="A0A1A8XLR5"/>
<keyword evidence="5 6" id="KW-0472">Membrane</keyword>
<dbReference type="RefSeq" id="WP_245664179.1">
    <property type="nucleotide sequence ID" value="NZ_FLQY01000086.1"/>
</dbReference>
<comment type="subcellular location">
    <subcellularLocation>
        <location evidence="1">Cell membrane</location>
        <topology evidence="1">Multi-pass membrane protein</topology>
    </subcellularLocation>
</comment>
<evidence type="ECO:0000256" key="5">
    <source>
        <dbReference type="ARBA" id="ARBA00023136"/>
    </source>
</evidence>
<dbReference type="Pfam" id="PF02687">
    <property type="entry name" value="FtsX"/>
    <property type="match status" value="2"/>
</dbReference>
<name>A0A1A8XLR5_9RHOO</name>
<feature type="domain" description="ABC3 transporter permease C-terminal" evidence="7">
    <location>
        <begin position="264"/>
        <end position="379"/>
    </location>
</feature>
<proteinExistence type="predicted"/>
<dbReference type="PANTHER" id="PTHR30287">
    <property type="entry name" value="MEMBRANE COMPONENT OF PREDICTED ABC SUPERFAMILY METABOLITE UPTAKE TRANSPORTER"/>
    <property type="match status" value="1"/>
</dbReference>
<feature type="domain" description="ABC3 transporter permease C-terminal" evidence="7">
    <location>
        <begin position="721"/>
        <end position="835"/>
    </location>
</feature>
<feature type="transmembrane region" description="Helical" evidence="6">
    <location>
        <begin position="20"/>
        <end position="41"/>
    </location>
</feature>
<dbReference type="InterPro" id="IPR003838">
    <property type="entry name" value="ABC3_permease_C"/>
</dbReference>
<keyword evidence="4 6" id="KW-1133">Transmembrane helix</keyword>